<dbReference type="OrthoDB" id="67850at2759"/>
<dbReference type="PANTHER" id="PTHR13269:SF6">
    <property type="entry name" value="NUCLEOPORIN NDC1"/>
    <property type="match status" value="1"/>
</dbReference>
<dbReference type="Proteomes" id="UP000027920">
    <property type="component" value="Unassembled WGS sequence"/>
</dbReference>
<comment type="subcellular location">
    <subcellularLocation>
        <location evidence="1">Nucleus membrane</location>
        <topology evidence="1">Multi-pass membrane protein</topology>
    </subcellularLocation>
    <subcellularLocation>
        <location evidence="2">Nucleus</location>
        <location evidence="2">Nuclear pore complex</location>
    </subcellularLocation>
</comment>
<evidence type="ECO:0000256" key="6">
    <source>
        <dbReference type="ARBA" id="ARBA00022816"/>
    </source>
</evidence>
<sequence>MSTPTPVIPAPRGYRRYLWSAFHRRLAHTVLRSLTLGVNNVVWIGSQKKYFWSWFPIGPAFLKALVFSFSSLSIFCLQVGTLDIGLRTSSPPLATLSRNLLSLVALKTFFWYSISAFWFSEAYIWSSPDLSWVTKGSHTTSDRLNERPIFFRAYALMLAQAAAITHLYYGYSSLRIPISKVPSASAPTDVASQNTHPLESRWSQVRQAFGPAILRSARDAAIWIGLGPFLYTLLFRKILWGCHLAFAKLWFKISRADAYPSGYPPLGIPYLTQSYLAGVFLLFTWAISKSLFLIYFTQEPTKMGLPLSASSKDPNGTLLLGLKAKSIVKTFAFWELTIIAQKHKDRRQTIFEDIERPTGPMWPQMLQSGLKVLQDIELRINGPPPKPAVAGQQQHIKTMPRIVPQLPDQSVTPPKPKPTIRQLLVEETIGQVVSDKNPWRPPVDQTTKAVESVFLDYFSPPFKRFITQTLGSLPSSVTSLFITSNSAKINATVLGSPTGNEALIVDVIESITKMLLASLSEDTYGKATPTVSETVRTFTKTLTSIESFVEANKAGTKGCIEEVEIIVERLRAGLRELLAAFQIYLLDVGLGIADLNQAKKAVAGPQTTDIIGQPHQGKTSPDNGDQRDAFSGRQGSQRTAEYIRDQPRQQTNNVRKRPPGSINGRLFPRREMEEVR</sequence>
<dbReference type="InterPro" id="IPR019049">
    <property type="entry name" value="Nucleoporin_prot_Ndc1/Nup"/>
</dbReference>
<evidence type="ECO:0000256" key="7">
    <source>
        <dbReference type="ARBA" id="ARBA00022927"/>
    </source>
</evidence>
<dbReference type="STRING" id="1182545.A0A072PA81"/>
<dbReference type="GeneID" id="25282667"/>
<evidence type="ECO:0000256" key="14">
    <source>
        <dbReference type="SAM" id="Phobius"/>
    </source>
</evidence>
<keyword evidence="9" id="KW-0811">Translocation</keyword>
<keyword evidence="8 14" id="KW-1133">Transmembrane helix</keyword>
<dbReference type="GO" id="GO:0070631">
    <property type="term" value="P:spindle pole body localization"/>
    <property type="evidence" value="ECO:0007669"/>
    <property type="project" value="TreeGrafter"/>
</dbReference>
<feature type="transmembrane region" description="Helical" evidence="14">
    <location>
        <begin position="275"/>
        <end position="296"/>
    </location>
</feature>
<dbReference type="GO" id="GO:0031965">
    <property type="term" value="C:nuclear membrane"/>
    <property type="evidence" value="ECO:0007669"/>
    <property type="project" value="UniProtKB-SubCell"/>
</dbReference>
<protein>
    <recommendedName>
        <fullName evidence="17">Nucleoporin NDC1</fullName>
    </recommendedName>
</protein>
<keyword evidence="7" id="KW-0653">Protein transport</keyword>
<evidence type="ECO:0000256" key="13">
    <source>
        <dbReference type="SAM" id="MobiDB-lite"/>
    </source>
</evidence>
<dbReference type="GO" id="GO:0106166">
    <property type="term" value="F:spindle pole body-nuclear membrane anchor activity"/>
    <property type="evidence" value="ECO:0007669"/>
    <property type="project" value="TreeGrafter"/>
</dbReference>
<dbReference type="Pfam" id="PF09531">
    <property type="entry name" value="Ndc1_Nup"/>
    <property type="match status" value="1"/>
</dbReference>
<keyword evidence="6" id="KW-0509">mRNA transport</keyword>
<evidence type="ECO:0000256" key="9">
    <source>
        <dbReference type="ARBA" id="ARBA00023010"/>
    </source>
</evidence>
<keyword evidence="5 14" id="KW-0812">Transmembrane</keyword>
<accession>A0A072PA81</accession>
<keyword evidence="11 14" id="KW-0472">Membrane</keyword>
<dbReference type="GO" id="GO:0015031">
    <property type="term" value="P:protein transport"/>
    <property type="evidence" value="ECO:0007669"/>
    <property type="project" value="UniProtKB-KW"/>
</dbReference>
<dbReference type="RefSeq" id="XP_013258763.1">
    <property type="nucleotide sequence ID" value="XM_013403309.1"/>
</dbReference>
<keyword evidence="16" id="KW-1185">Reference proteome</keyword>
<dbReference type="GO" id="GO:0006999">
    <property type="term" value="P:nuclear pore organization"/>
    <property type="evidence" value="ECO:0007669"/>
    <property type="project" value="TreeGrafter"/>
</dbReference>
<feature type="transmembrane region" description="Helical" evidence="14">
    <location>
        <begin position="100"/>
        <end position="119"/>
    </location>
</feature>
<dbReference type="GO" id="GO:0070762">
    <property type="term" value="C:nuclear pore transmembrane ring"/>
    <property type="evidence" value="ECO:0007669"/>
    <property type="project" value="TreeGrafter"/>
</dbReference>
<keyword evidence="10" id="KW-0906">Nuclear pore complex</keyword>
<evidence type="ECO:0000256" key="10">
    <source>
        <dbReference type="ARBA" id="ARBA00023132"/>
    </source>
</evidence>
<reference evidence="15 16" key="1">
    <citation type="submission" date="2013-03" db="EMBL/GenBank/DDBJ databases">
        <title>The Genome Sequence of Exophiala aquamarina CBS 119918.</title>
        <authorList>
            <consortium name="The Broad Institute Genomics Platform"/>
            <person name="Cuomo C."/>
            <person name="de Hoog S."/>
            <person name="Gorbushina A."/>
            <person name="Walker B."/>
            <person name="Young S.K."/>
            <person name="Zeng Q."/>
            <person name="Gargeya S."/>
            <person name="Fitzgerald M."/>
            <person name="Haas B."/>
            <person name="Abouelleil A."/>
            <person name="Allen A.W."/>
            <person name="Alvarado L."/>
            <person name="Arachchi H.M."/>
            <person name="Berlin A.M."/>
            <person name="Chapman S.B."/>
            <person name="Gainer-Dewar J."/>
            <person name="Goldberg J."/>
            <person name="Griggs A."/>
            <person name="Gujja S."/>
            <person name="Hansen M."/>
            <person name="Howarth C."/>
            <person name="Imamovic A."/>
            <person name="Ireland A."/>
            <person name="Larimer J."/>
            <person name="McCowan C."/>
            <person name="Murphy C."/>
            <person name="Pearson M."/>
            <person name="Poon T.W."/>
            <person name="Priest M."/>
            <person name="Roberts A."/>
            <person name="Saif S."/>
            <person name="Shea T."/>
            <person name="Sisk P."/>
            <person name="Sykes S."/>
            <person name="Wortman J."/>
            <person name="Nusbaum C."/>
            <person name="Birren B."/>
        </authorList>
    </citation>
    <scope>NUCLEOTIDE SEQUENCE [LARGE SCALE GENOMIC DNA]</scope>
    <source>
        <strain evidence="15 16">CBS 119918</strain>
    </source>
</reference>
<dbReference type="AlphaFoldDB" id="A0A072PA81"/>
<evidence type="ECO:0000256" key="4">
    <source>
        <dbReference type="ARBA" id="ARBA00022448"/>
    </source>
</evidence>
<evidence type="ECO:0000256" key="11">
    <source>
        <dbReference type="ARBA" id="ARBA00023136"/>
    </source>
</evidence>
<feature type="transmembrane region" description="Helical" evidence="14">
    <location>
        <begin position="149"/>
        <end position="171"/>
    </location>
</feature>
<dbReference type="HOGENOM" id="CLU_029386_1_0_1"/>
<dbReference type="GO" id="GO:0051028">
    <property type="term" value="P:mRNA transport"/>
    <property type="evidence" value="ECO:0007669"/>
    <property type="project" value="UniProtKB-KW"/>
</dbReference>
<evidence type="ECO:0000256" key="2">
    <source>
        <dbReference type="ARBA" id="ARBA00004567"/>
    </source>
</evidence>
<feature type="compositionally biased region" description="Polar residues" evidence="13">
    <location>
        <begin position="605"/>
        <end position="623"/>
    </location>
</feature>
<evidence type="ECO:0000313" key="16">
    <source>
        <dbReference type="Proteomes" id="UP000027920"/>
    </source>
</evidence>
<feature type="transmembrane region" description="Helical" evidence="14">
    <location>
        <begin position="60"/>
        <end position="79"/>
    </location>
</feature>
<evidence type="ECO:0000256" key="12">
    <source>
        <dbReference type="ARBA" id="ARBA00023242"/>
    </source>
</evidence>
<dbReference type="VEuPathDB" id="FungiDB:A1O9_07754"/>
<keyword evidence="12" id="KW-0539">Nucleus</keyword>
<evidence type="ECO:0000256" key="5">
    <source>
        <dbReference type="ARBA" id="ARBA00022692"/>
    </source>
</evidence>
<organism evidence="15 16">
    <name type="scientific">Exophiala aquamarina CBS 119918</name>
    <dbReference type="NCBI Taxonomy" id="1182545"/>
    <lineage>
        <taxon>Eukaryota</taxon>
        <taxon>Fungi</taxon>
        <taxon>Dikarya</taxon>
        <taxon>Ascomycota</taxon>
        <taxon>Pezizomycotina</taxon>
        <taxon>Eurotiomycetes</taxon>
        <taxon>Chaetothyriomycetidae</taxon>
        <taxon>Chaetothyriales</taxon>
        <taxon>Herpotrichiellaceae</taxon>
        <taxon>Exophiala</taxon>
    </lineage>
</organism>
<dbReference type="EMBL" id="AMGV01000006">
    <property type="protein sequence ID" value="KEF56173.1"/>
    <property type="molecule type" value="Genomic_DNA"/>
</dbReference>
<evidence type="ECO:0008006" key="17">
    <source>
        <dbReference type="Google" id="ProtNLM"/>
    </source>
</evidence>
<evidence type="ECO:0000256" key="3">
    <source>
        <dbReference type="ARBA" id="ARBA00005760"/>
    </source>
</evidence>
<comment type="caution">
    <text evidence="15">The sequence shown here is derived from an EMBL/GenBank/DDBJ whole genome shotgun (WGS) entry which is preliminary data.</text>
</comment>
<feature type="region of interest" description="Disordered" evidence="13">
    <location>
        <begin position="605"/>
        <end position="676"/>
    </location>
</feature>
<evidence type="ECO:0000256" key="8">
    <source>
        <dbReference type="ARBA" id="ARBA00022989"/>
    </source>
</evidence>
<comment type="similarity">
    <text evidence="3">Belongs to the NDC1 family.</text>
</comment>
<evidence type="ECO:0000256" key="1">
    <source>
        <dbReference type="ARBA" id="ARBA00004232"/>
    </source>
</evidence>
<proteinExistence type="inferred from homology"/>
<gene>
    <name evidence="15" type="ORF">A1O9_07754</name>
</gene>
<name>A0A072PA81_9EURO</name>
<dbReference type="GO" id="GO:0005816">
    <property type="term" value="C:spindle pole body"/>
    <property type="evidence" value="ECO:0007669"/>
    <property type="project" value="TreeGrafter"/>
</dbReference>
<keyword evidence="4" id="KW-0813">Transport</keyword>
<dbReference type="PANTHER" id="PTHR13269">
    <property type="entry name" value="NUCLEOPORIN NDC1"/>
    <property type="match status" value="1"/>
</dbReference>
<evidence type="ECO:0000313" key="15">
    <source>
        <dbReference type="EMBL" id="KEF56173.1"/>
    </source>
</evidence>